<dbReference type="CDD" id="cd07302">
    <property type="entry name" value="CHD"/>
    <property type="match status" value="1"/>
</dbReference>
<dbReference type="InterPro" id="IPR011644">
    <property type="entry name" value="Heme_NO-bd"/>
</dbReference>
<sequence>MYGLLIVGVQHFIETYYGQHIWPLVVARAGLTTLDYQTQKIYSETVIERLMVALSQETGRNVEDLLYQNGLSFAAFTADYGYEKLLRVQGRSFIHLLRNLDNLHEHLRFSYPKIRPPSFFTVTETVDSIKLVYSSKRVGYEHYVRGQLINLAKRFFNLNITVTLISRWMEGLVHHVMYEITHDGRTWGLPGGDYTQTTLPTWSPTLHSDDFFSIVSFFILITPSMIIQRASESFNQFDNELEGSVFSEKFLIGRPYTNANFEEIKLHRHNTFELVLVSDANLQSDRGKKSNASTCFCSKILQICSEPLTWFGAELGRMCFTKLRDTKQLADCGLYISDLNLFDRSRDIILSGDQQSDELMKLFKKQLEESKQLEKSMKRVEKMRKITDELLYQCIPKGVAQKLRSGTPALETIQTFESVSVCFTKVVNFGAKCMQISVEEVIQLLNNMYTIFDALTESHKVYKVETIGDSYMLVSGAPQRTPMHAAHITEMAMEMIVATQHGLSWPHTAQQNTNERRHSLAEHVQLFVGCNTGPIVAGVVGYKTPRYCLFGDTVNTASRMMSTGVPDKIHVSNSFAEALSKYPYILELRGKTVVKGKGEMETYFVCGHDQNFTFVDEVSGERRRFDEVLKEDFQCSCHTPTESSLSHGSASVDLTDEASEDERKGDAFDSACITPTRKDSGEADGTLVRKIKVPLLQLQKAQSTDRTEAKVEGIAIDSTTDEVQSNGAAFGRTRKIGLVGLNAEQMSRINPHQGVANTETTKVLNGVAHKLLISKSNEVRQKKVVRLPEVTFSAATPSEIPNNPYEAEVSRSENESDARLTDPSEDPNGSPHSGSIKTRSCIIPNGTEGRKLNCTPPPSPRNSANKSYGNGLGSTIRTEEDKKLFRNMVKEKRFGFMPLVPLRSPQAAILREVAEPLSLGWTELMIVRPHDPIAYLGRWLHEYAATQKRND</sequence>
<reference evidence="10 11" key="1">
    <citation type="journal article" date="2019" name="BMC Genomics">
        <title>New insights from Opisthorchis felineus genome: update on genomics of the epidemiologically important liver flukes.</title>
        <authorList>
            <person name="Ershov N.I."/>
            <person name="Mordvinov V.A."/>
            <person name="Prokhortchouk E.B."/>
            <person name="Pakharukova M.Y."/>
            <person name="Gunbin K.V."/>
            <person name="Ustyantsev K."/>
            <person name="Genaev M.A."/>
            <person name="Blinov A.G."/>
            <person name="Mazur A."/>
            <person name="Boulygina E."/>
            <person name="Tsygankova S."/>
            <person name="Khrameeva E."/>
            <person name="Chekanov N."/>
            <person name="Fan G."/>
            <person name="Xiao A."/>
            <person name="Zhang H."/>
            <person name="Xu X."/>
            <person name="Yang H."/>
            <person name="Solovyev V."/>
            <person name="Lee S.M."/>
            <person name="Liu X."/>
            <person name="Afonnikov D.A."/>
            <person name="Skryabin K.G."/>
        </authorList>
    </citation>
    <scope>NUCLEOTIDE SEQUENCE [LARGE SCALE GENOMIC DNA]</scope>
    <source>
        <strain evidence="10">AK-0245</strain>
        <tissue evidence="10">Whole organism</tissue>
    </source>
</reference>
<evidence type="ECO:0000256" key="2">
    <source>
        <dbReference type="ARBA" id="ARBA00012202"/>
    </source>
</evidence>
<dbReference type="Pfam" id="PF00211">
    <property type="entry name" value="Guanylate_cyc"/>
    <property type="match status" value="1"/>
</dbReference>
<feature type="compositionally biased region" description="Polar residues" evidence="8">
    <location>
        <begin position="639"/>
        <end position="649"/>
    </location>
</feature>
<dbReference type="GO" id="GO:0070482">
    <property type="term" value="P:response to oxygen levels"/>
    <property type="evidence" value="ECO:0007669"/>
    <property type="project" value="TreeGrafter"/>
</dbReference>
<comment type="caution">
    <text evidence="10">The sequence shown here is derived from an EMBL/GenBank/DDBJ whole genome shotgun (WGS) entry which is preliminary data.</text>
</comment>
<dbReference type="PANTHER" id="PTHR45655:SF10">
    <property type="entry name" value="SOLUBLE GUANYLATE CYCLASE 88E"/>
    <property type="match status" value="1"/>
</dbReference>
<evidence type="ECO:0000256" key="7">
    <source>
        <dbReference type="ARBA" id="ARBA00023293"/>
    </source>
</evidence>
<keyword evidence="6" id="KW-0456">Lyase</keyword>
<dbReference type="PANTHER" id="PTHR45655">
    <property type="entry name" value="GUANYLATE CYCLASE SOLUBLE SUBUNIT BETA-2"/>
    <property type="match status" value="1"/>
</dbReference>
<dbReference type="GO" id="GO:0008074">
    <property type="term" value="C:guanylate cyclase complex, soluble"/>
    <property type="evidence" value="ECO:0007669"/>
    <property type="project" value="TreeGrafter"/>
</dbReference>
<dbReference type="GO" id="GO:0020037">
    <property type="term" value="F:heme binding"/>
    <property type="evidence" value="ECO:0007669"/>
    <property type="project" value="InterPro"/>
</dbReference>
<dbReference type="Gene3D" id="3.30.70.1230">
    <property type="entry name" value="Nucleotide cyclase"/>
    <property type="match status" value="1"/>
</dbReference>
<dbReference type="Pfam" id="PF07700">
    <property type="entry name" value="HNOB"/>
    <property type="match status" value="1"/>
</dbReference>
<feature type="region of interest" description="Disordered" evidence="8">
    <location>
        <begin position="639"/>
        <end position="681"/>
    </location>
</feature>
<dbReference type="InterPro" id="IPR049630">
    <property type="entry name" value="DYDC-like_DD"/>
</dbReference>
<dbReference type="SUPFAM" id="SSF55073">
    <property type="entry name" value="Nucleotide cyclase"/>
    <property type="match status" value="1"/>
</dbReference>
<accession>A0A4S2LM39</accession>
<dbReference type="GO" id="GO:0004383">
    <property type="term" value="F:guanylate cyclase activity"/>
    <property type="evidence" value="ECO:0007669"/>
    <property type="project" value="UniProtKB-EC"/>
</dbReference>
<feature type="compositionally biased region" description="Basic and acidic residues" evidence="8">
    <location>
        <begin position="808"/>
        <end position="822"/>
    </location>
</feature>
<dbReference type="Proteomes" id="UP000308267">
    <property type="component" value="Unassembled WGS sequence"/>
</dbReference>
<dbReference type="FunFam" id="3.30.70.1230:FF:000030">
    <property type="entry name" value="Si:ch211-215j19.12"/>
    <property type="match status" value="1"/>
</dbReference>
<dbReference type="GO" id="GO:0038060">
    <property type="term" value="P:nitric oxide-cGMP-mediated signaling"/>
    <property type="evidence" value="ECO:0007669"/>
    <property type="project" value="TreeGrafter"/>
</dbReference>
<dbReference type="Pfam" id="PF05186">
    <property type="entry name" value="Dpy-30"/>
    <property type="match status" value="1"/>
</dbReference>
<feature type="domain" description="Guanylate cyclase" evidence="9">
    <location>
        <begin position="420"/>
        <end position="561"/>
    </location>
</feature>
<evidence type="ECO:0000256" key="3">
    <source>
        <dbReference type="ARBA" id="ARBA00022490"/>
    </source>
</evidence>
<dbReference type="InterPro" id="IPR001054">
    <property type="entry name" value="A/G_cyclase"/>
</dbReference>
<feature type="compositionally biased region" description="Polar residues" evidence="8">
    <location>
        <begin position="861"/>
        <end position="875"/>
    </location>
</feature>
<dbReference type="InterPro" id="IPR029787">
    <property type="entry name" value="Nucleotide_cyclase"/>
</dbReference>
<dbReference type="EC" id="4.6.1.2" evidence="2"/>
<dbReference type="EMBL" id="SJOL01007811">
    <property type="protein sequence ID" value="TGZ61798.1"/>
    <property type="molecule type" value="Genomic_DNA"/>
</dbReference>
<dbReference type="InterPro" id="IPR038158">
    <property type="entry name" value="H-NOX_domain_sf"/>
</dbReference>
<dbReference type="CDD" id="cd22966">
    <property type="entry name" value="DD_DYDC-like"/>
    <property type="match status" value="1"/>
</dbReference>
<dbReference type="GO" id="GO:0005525">
    <property type="term" value="F:GTP binding"/>
    <property type="evidence" value="ECO:0007669"/>
    <property type="project" value="UniProtKB-KW"/>
</dbReference>
<gene>
    <name evidence="10" type="ORF">CRM22_007801</name>
</gene>
<dbReference type="SMART" id="SM00044">
    <property type="entry name" value="CYCc"/>
    <property type="match status" value="1"/>
</dbReference>
<keyword evidence="5" id="KW-0342">GTP-binding</keyword>
<dbReference type="InterPro" id="IPR024096">
    <property type="entry name" value="NO_sig/Golgi_transp_ligand-bd"/>
</dbReference>
<dbReference type="Gene3D" id="3.90.1520.10">
    <property type="entry name" value="H-NOX domain"/>
    <property type="match status" value="1"/>
</dbReference>
<dbReference type="Gene3D" id="6.10.250.780">
    <property type="match status" value="1"/>
</dbReference>
<comment type="subcellular location">
    <subcellularLocation>
        <location evidence="1">Cytoplasm</location>
    </subcellularLocation>
</comment>
<keyword evidence="7" id="KW-0141">cGMP biosynthesis</keyword>
<evidence type="ECO:0000313" key="11">
    <source>
        <dbReference type="Proteomes" id="UP000308267"/>
    </source>
</evidence>
<dbReference type="PROSITE" id="PS50125">
    <property type="entry name" value="GUANYLATE_CYCLASE_2"/>
    <property type="match status" value="1"/>
</dbReference>
<protein>
    <recommendedName>
        <fullName evidence="2">guanylate cyclase</fullName>
        <ecNumber evidence="2">4.6.1.2</ecNumber>
    </recommendedName>
</protein>
<dbReference type="STRING" id="147828.A0A4S2LM39"/>
<dbReference type="Gene3D" id="3.30.450.260">
    <property type="entry name" value="Haem NO binding associated domain"/>
    <property type="match status" value="1"/>
</dbReference>
<dbReference type="InterPro" id="IPR007858">
    <property type="entry name" value="Dpy-30_motif"/>
</dbReference>
<keyword evidence="3" id="KW-0963">Cytoplasm</keyword>
<feature type="region of interest" description="Disordered" evidence="8">
    <location>
        <begin position="795"/>
        <end position="875"/>
    </location>
</feature>
<keyword evidence="11" id="KW-1185">Reference proteome</keyword>
<evidence type="ECO:0000256" key="1">
    <source>
        <dbReference type="ARBA" id="ARBA00004496"/>
    </source>
</evidence>
<organism evidence="10 11">
    <name type="scientific">Opisthorchis felineus</name>
    <dbReference type="NCBI Taxonomy" id="147828"/>
    <lineage>
        <taxon>Eukaryota</taxon>
        <taxon>Metazoa</taxon>
        <taxon>Spiralia</taxon>
        <taxon>Lophotrochozoa</taxon>
        <taxon>Platyhelminthes</taxon>
        <taxon>Trematoda</taxon>
        <taxon>Digenea</taxon>
        <taxon>Opisthorchiida</taxon>
        <taxon>Opisthorchiata</taxon>
        <taxon>Opisthorchiidae</taxon>
        <taxon>Opisthorchis</taxon>
    </lineage>
</organism>
<proteinExistence type="predicted"/>
<dbReference type="Pfam" id="PF07701">
    <property type="entry name" value="HNOBA"/>
    <property type="match status" value="2"/>
</dbReference>
<evidence type="ECO:0000256" key="5">
    <source>
        <dbReference type="ARBA" id="ARBA00023134"/>
    </source>
</evidence>
<dbReference type="OrthoDB" id="1890790at2759"/>
<name>A0A4S2LM39_OPIFE</name>
<evidence type="ECO:0000256" key="8">
    <source>
        <dbReference type="SAM" id="MobiDB-lite"/>
    </source>
</evidence>
<evidence type="ECO:0000256" key="6">
    <source>
        <dbReference type="ARBA" id="ARBA00023239"/>
    </source>
</evidence>
<evidence type="ECO:0000313" key="10">
    <source>
        <dbReference type="EMBL" id="TGZ61798.1"/>
    </source>
</evidence>
<dbReference type="SUPFAM" id="SSF111126">
    <property type="entry name" value="Ligand-binding domain in the NO signalling and Golgi transport"/>
    <property type="match status" value="1"/>
</dbReference>
<dbReference type="InterPro" id="IPR011645">
    <property type="entry name" value="HNOB_dom_associated"/>
</dbReference>
<evidence type="ECO:0000259" key="9">
    <source>
        <dbReference type="PROSITE" id="PS50125"/>
    </source>
</evidence>
<dbReference type="AlphaFoldDB" id="A0A4S2LM39"/>
<dbReference type="InterPro" id="IPR042463">
    <property type="entry name" value="HNOB_dom_associated_sf"/>
</dbReference>
<keyword evidence="4" id="KW-0547">Nucleotide-binding</keyword>
<evidence type="ECO:0000256" key="4">
    <source>
        <dbReference type="ARBA" id="ARBA00022741"/>
    </source>
</evidence>